<dbReference type="InterPro" id="IPR036890">
    <property type="entry name" value="HATPase_C_sf"/>
</dbReference>
<evidence type="ECO:0000256" key="5">
    <source>
        <dbReference type="ARBA" id="ARBA00022679"/>
    </source>
</evidence>
<evidence type="ECO:0000256" key="7">
    <source>
        <dbReference type="ARBA" id="ARBA00022741"/>
    </source>
</evidence>
<dbReference type="Gene3D" id="3.30.565.10">
    <property type="entry name" value="Histidine kinase-like ATPase, C-terminal domain"/>
    <property type="match status" value="1"/>
</dbReference>
<feature type="transmembrane region" description="Helical" evidence="15">
    <location>
        <begin position="7"/>
        <end position="30"/>
    </location>
</feature>
<evidence type="ECO:0000256" key="3">
    <source>
        <dbReference type="ARBA" id="ARBA00022475"/>
    </source>
</evidence>
<evidence type="ECO:0000256" key="12">
    <source>
        <dbReference type="ARBA" id="ARBA00023136"/>
    </source>
</evidence>
<accession>A0A317KU37</accession>
<feature type="coiled-coil region" evidence="14">
    <location>
        <begin position="107"/>
        <end position="134"/>
    </location>
</feature>
<organism evidence="17 18">
    <name type="scientific">Gracilibacillus dipsosauri</name>
    <dbReference type="NCBI Taxonomy" id="178340"/>
    <lineage>
        <taxon>Bacteria</taxon>
        <taxon>Bacillati</taxon>
        <taxon>Bacillota</taxon>
        <taxon>Bacilli</taxon>
        <taxon>Bacillales</taxon>
        <taxon>Bacillaceae</taxon>
        <taxon>Gracilibacillus</taxon>
    </lineage>
</organism>
<evidence type="ECO:0000256" key="14">
    <source>
        <dbReference type="SAM" id="Coils"/>
    </source>
</evidence>
<evidence type="ECO:0000256" key="11">
    <source>
        <dbReference type="ARBA" id="ARBA00023012"/>
    </source>
</evidence>
<dbReference type="SUPFAM" id="SSF55874">
    <property type="entry name" value="ATPase domain of HSP90 chaperone/DNA topoisomerase II/histidine kinase"/>
    <property type="match status" value="1"/>
</dbReference>
<dbReference type="AlphaFoldDB" id="A0A317KU37"/>
<evidence type="ECO:0000256" key="4">
    <source>
        <dbReference type="ARBA" id="ARBA00022553"/>
    </source>
</evidence>
<dbReference type="SMART" id="SM00387">
    <property type="entry name" value="HATPase_c"/>
    <property type="match status" value="1"/>
</dbReference>
<keyword evidence="7 13" id="KW-0547">Nucleotide-binding</keyword>
<comment type="subcellular location">
    <subcellularLocation>
        <location evidence="2 13">Cell membrane</location>
        <topology evidence="2 13">Multi-pass membrane protein</topology>
    </subcellularLocation>
</comment>
<evidence type="ECO:0000256" key="15">
    <source>
        <dbReference type="SAM" id="Phobius"/>
    </source>
</evidence>
<evidence type="ECO:0000256" key="2">
    <source>
        <dbReference type="ARBA" id="ARBA00004651"/>
    </source>
</evidence>
<comment type="caution">
    <text evidence="17">The sequence shown here is derived from an EMBL/GenBank/DDBJ whole genome shotgun (WGS) entry which is preliminary data.</text>
</comment>
<evidence type="ECO:0000256" key="10">
    <source>
        <dbReference type="ARBA" id="ARBA00022989"/>
    </source>
</evidence>
<keyword evidence="5 13" id="KW-0808">Transferase</keyword>
<sequence length="341" mass="39283">MKVYSRLIATIIVVTFIFLLLLSTLFFLAFPLDNLRSLWTEKVWEVPFLIIVPTITILFGILVGVIVAYVVNKRVRFLEQSLSLILKNQTFTDEKDFDEIHSVHEKLKEVQDYIQQQTKRAQKLIEERAKDQEDTINQVISEERNRLARELHDSVSQELFAASMLVSAVNASNHQENATMTKQLSQVEAMIQQAQLEMRALLLHLRPVLLKDKSLKEGMEQLLQELRAKVPMEVTWKLEDIQVNKGIEDHLFRILQEGVSNALRHSKARSIDTLLIERDGFAILKIEDDGIGFNIEEKQAGSYGIINMQERTAEIGGYFRIISIPEKGTRIEVRVPMIEEE</sequence>
<keyword evidence="9 13" id="KW-0067">ATP-binding</keyword>
<dbReference type="PROSITE" id="PS50109">
    <property type="entry name" value="HIS_KIN"/>
    <property type="match status" value="1"/>
</dbReference>
<comment type="catalytic activity">
    <reaction evidence="1 13">
        <text>ATP + protein L-histidine = ADP + protein N-phospho-L-histidine.</text>
        <dbReference type="EC" id="2.7.13.3"/>
    </reaction>
</comment>
<dbReference type="InterPro" id="IPR011712">
    <property type="entry name" value="Sig_transdc_His_kin_sub3_dim/P"/>
</dbReference>
<reference evidence="17 18" key="1">
    <citation type="submission" date="2018-05" db="EMBL/GenBank/DDBJ databases">
        <title>Genomic analysis of Gracilibacillus dipsosauri DD1 reveals novel features of a salt-tolerant amylase.</title>
        <authorList>
            <person name="Deutch C.E."/>
            <person name="Yang S."/>
        </authorList>
    </citation>
    <scope>NUCLEOTIDE SEQUENCE [LARGE SCALE GENOMIC DNA]</scope>
    <source>
        <strain evidence="17 18">DD1</strain>
    </source>
</reference>
<gene>
    <name evidence="17" type="ORF">DLJ74_17685</name>
</gene>
<evidence type="ECO:0000259" key="16">
    <source>
        <dbReference type="PROSITE" id="PS50109"/>
    </source>
</evidence>
<evidence type="ECO:0000256" key="13">
    <source>
        <dbReference type="PIRNR" id="PIRNR037431"/>
    </source>
</evidence>
<evidence type="ECO:0000256" key="9">
    <source>
        <dbReference type="ARBA" id="ARBA00022840"/>
    </source>
</evidence>
<dbReference type="Proteomes" id="UP000245624">
    <property type="component" value="Unassembled WGS sequence"/>
</dbReference>
<feature type="transmembrane region" description="Helical" evidence="15">
    <location>
        <begin position="50"/>
        <end position="71"/>
    </location>
</feature>
<dbReference type="GO" id="GO:0000155">
    <property type="term" value="F:phosphorelay sensor kinase activity"/>
    <property type="evidence" value="ECO:0007669"/>
    <property type="project" value="UniProtKB-UniRule"/>
</dbReference>
<keyword evidence="6 15" id="KW-0812">Transmembrane</keyword>
<dbReference type="RefSeq" id="WP_109985460.1">
    <property type="nucleotide sequence ID" value="NZ_JAJUIE010000025.1"/>
</dbReference>
<proteinExistence type="predicted"/>
<keyword evidence="3 13" id="KW-1003">Cell membrane</keyword>
<protein>
    <recommendedName>
        <fullName evidence="13">Sensor histidine kinase</fullName>
        <ecNumber evidence="13">2.7.13.3</ecNumber>
    </recommendedName>
</protein>
<feature type="domain" description="Histidine kinase" evidence="16">
    <location>
        <begin position="146"/>
        <end position="339"/>
    </location>
</feature>
<dbReference type="Gene3D" id="1.20.5.1930">
    <property type="match status" value="1"/>
</dbReference>
<dbReference type="EMBL" id="QGTD01000019">
    <property type="protein sequence ID" value="PWU67052.1"/>
    <property type="molecule type" value="Genomic_DNA"/>
</dbReference>
<feature type="coiled-coil region" evidence="14">
    <location>
        <begin position="177"/>
        <end position="204"/>
    </location>
</feature>
<dbReference type="InterPro" id="IPR005467">
    <property type="entry name" value="His_kinase_dom"/>
</dbReference>
<dbReference type="GO" id="GO:0005886">
    <property type="term" value="C:plasma membrane"/>
    <property type="evidence" value="ECO:0007669"/>
    <property type="project" value="UniProtKB-SubCell"/>
</dbReference>
<keyword evidence="4" id="KW-0597">Phosphoprotein</keyword>
<evidence type="ECO:0000256" key="8">
    <source>
        <dbReference type="ARBA" id="ARBA00022777"/>
    </source>
</evidence>
<dbReference type="PIRSF" id="PIRSF037431">
    <property type="entry name" value="STHK_LiaS"/>
    <property type="match status" value="1"/>
</dbReference>
<keyword evidence="12 13" id="KW-0472">Membrane</keyword>
<dbReference type="EC" id="2.7.13.3" evidence="13"/>
<evidence type="ECO:0000256" key="6">
    <source>
        <dbReference type="ARBA" id="ARBA00022692"/>
    </source>
</evidence>
<dbReference type="OrthoDB" id="9795828at2"/>
<evidence type="ECO:0000313" key="18">
    <source>
        <dbReference type="Proteomes" id="UP000245624"/>
    </source>
</evidence>
<keyword evidence="14" id="KW-0175">Coiled coil</keyword>
<dbReference type="InterPro" id="IPR017202">
    <property type="entry name" value="LiaS/VraS"/>
</dbReference>
<keyword evidence="10 15" id="KW-1133">Transmembrane helix</keyword>
<keyword evidence="11 13" id="KW-0902">Two-component regulatory system</keyword>
<keyword evidence="18" id="KW-1185">Reference proteome</keyword>
<dbReference type="CDD" id="cd16917">
    <property type="entry name" value="HATPase_UhpB-NarQ-NarX-like"/>
    <property type="match status" value="1"/>
</dbReference>
<dbReference type="GO" id="GO:0005524">
    <property type="term" value="F:ATP binding"/>
    <property type="evidence" value="ECO:0007669"/>
    <property type="project" value="UniProtKB-UniRule"/>
</dbReference>
<dbReference type="PANTHER" id="PTHR24421:SF37">
    <property type="entry name" value="SENSOR HISTIDINE KINASE NARS"/>
    <property type="match status" value="1"/>
</dbReference>
<name>A0A317KU37_9BACI</name>
<keyword evidence="8 13" id="KW-0418">Kinase</keyword>
<dbReference type="Pfam" id="PF02518">
    <property type="entry name" value="HATPase_c"/>
    <property type="match status" value="1"/>
</dbReference>
<evidence type="ECO:0000256" key="1">
    <source>
        <dbReference type="ARBA" id="ARBA00000085"/>
    </source>
</evidence>
<dbReference type="InterPro" id="IPR050482">
    <property type="entry name" value="Sensor_HK_TwoCompSys"/>
</dbReference>
<dbReference type="InterPro" id="IPR003594">
    <property type="entry name" value="HATPase_dom"/>
</dbReference>
<dbReference type="Pfam" id="PF07730">
    <property type="entry name" value="HisKA_3"/>
    <property type="match status" value="1"/>
</dbReference>
<evidence type="ECO:0000313" key="17">
    <source>
        <dbReference type="EMBL" id="PWU67052.1"/>
    </source>
</evidence>
<dbReference type="PANTHER" id="PTHR24421">
    <property type="entry name" value="NITRATE/NITRITE SENSOR PROTEIN NARX-RELATED"/>
    <property type="match status" value="1"/>
</dbReference>
<dbReference type="GO" id="GO:0046983">
    <property type="term" value="F:protein dimerization activity"/>
    <property type="evidence" value="ECO:0007669"/>
    <property type="project" value="InterPro"/>
</dbReference>